<name>A0A8G2BM70_9PROT</name>
<keyword evidence="5 7" id="KW-1133">Transmembrane helix</keyword>
<comment type="caution">
    <text evidence="9">The sequence shown here is derived from an EMBL/GenBank/DDBJ whole genome shotgun (WGS) entry which is preliminary data.</text>
</comment>
<evidence type="ECO:0000256" key="3">
    <source>
        <dbReference type="ARBA" id="ARBA00022519"/>
    </source>
</evidence>
<protein>
    <submittedName>
        <fullName evidence="9">Membrane associated serine protease, rhomboid family</fullName>
    </submittedName>
</protein>
<dbReference type="EMBL" id="FNBW01000019">
    <property type="protein sequence ID" value="SDG50324.1"/>
    <property type="molecule type" value="Genomic_DNA"/>
</dbReference>
<feature type="transmembrane region" description="Helical" evidence="7">
    <location>
        <begin position="180"/>
        <end position="201"/>
    </location>
</feature>
<feature type="transmembrane region" description="Helical" evidence="7">
    <location>
        <begin position="207"/>
        <end position="227"/>
    </location>
</feature>
<feature type="transmembrane region" description="Helical" evidence="7">
    <location>
        <begin position="89"/>
        <end position="107"/>
    </location>
</feature>
<reference evidence="9 10" key="1">
    <citation type="submission" date="2016-10" db="EMBL/GenBank/DDBJ databases">
        <authorList>
            <person name="Varghese N."/>
            <person name="Submissions S."/>
        </authorList>
    </citation>
    <scope>NUCLEOTIDE SEQUENCE [LARGE SCALE GENOMIC DNA]</scope>
    <source>
        <strain evidence="9 10">DSM 18839</strain>
    </source>
</reference>
<keyword evidence="10" id="KW-1185">Reference proteome</keyword>
<comment type="subcellular location">
    <subcellularLocation>
        <location evidence="1">Membrane</location>
        <topology evidence="1">Multi-pass membrane protein</topology>
    </subcellularLocation>
</comment>
<proteinExistence type="predicted"/>
<evidence type="ECO:0000256" key="7">
    <source>
        <dbReference type="SAM" id="Phobius"/>
    </source>
</evidence>
<evidence type="ECO:0000256" key="5">
    <source>
        <dbReference type="ARBA" id="ARBA00022989"/>
    </source>
</evidence>
<evidence type="ECO:0000256" key="2">
    <source>
        <dbReference type="ARBA" id="ARBA00022475"/>
    </source>
</evidence>
<evidence type="ECO:0000256" key="6">
    <source>
        <dbReference type="ARBA" id="ARBA00023136"/>
    </source>
</evidence>
<dbReference type="GO" id="GO:0016020">
    <property type="term" value="C:membrane"/>
    <property type="evidence" value="ECO:0007669"/>
    <property type="project" value="UniProtKB-SubCell"/>
</dbReference>
<feature type="transmembrane region" description="Helical" evidence="7">
    <location>
        <begin position="140"/>
        <end position="159"/>
    </location>
</feature>
<keyword evidence="2" id="KW-1003">Cell membrane</keyword>
<evidence type="ECO:0000313" key="10">
    <source>
        <dbReference type="Proteomes" id="UP000198615"/>
    </source>
</evidence>
<keyword evidence="4 7" id="KW-0812">Transmembrane</keyword>
<keyword evidence="9" id="KW-0645">Protease</keyword>
<dbReference type="PANTHER" id="PTHR43066">
    <property type="entry name" value="RHOMBOID-RELATED PROTEIN"/>
    <property type="match status" value="1"/>
</dbReference>
<feature type="transmembrane region" description="Helical" evidence="7">
    <location>
        <begin position="21"/>
        <end position="38"/>
    </location>
</feature>
<gene>
    <name evidence="9" type="ORF">SAMN05660686_04636</name>
</gene>
<organism evidence="9 10">
    <name type="scientific">Thalassobaculum litoreum DSM 18839</name>
    <dbReference type="NCBI Taxonomy" id="1123362"/>
    <lineage>
        <taxon>Bacteria</taxon>
        <taxon>Pseudomonadati</taxon>
        <taxon>Pseudomonadota</taxon>
        <taxon>Alphaproteobacteria</taxon>
        <taxon>Rhodospirillales</taxon>
        <taxon>Thalassobaculaceae</taxon>
        <taxon>Thalassobaculum</taxon>
    </lineage>
</organism>
<dbReference type="GO" id="GO:0004252">
    <property type="term" value="F:serine-type endopeptidase activity"/>
    <property type="evidence" value="ECO:0007669"/>
    <property type="project" value="InterPro"/>
</dbReference>
<keyword evidence="3" id="KW-0997">Cell inner membrane</keyword>
<keyword evidence="9" id="KW-0378">Hydrolase</keyword>
<feature type="domain" description="Peptidase S54 rhomboid" evidence="8">
    <location>
        <begin position="79"/>
        <end position="221"/>
    </location>
</feature>
<feature type="transmembrane region" description="Helical" evidence="7">
    <location>
        <begin position="114"/>
        <end position="134"/>
    </location>
</feature>
<evidence type="ECO:0000256" key="4">
    <source>
        <dbReference type="ARBA" id="ARBA00022692"/>
    </source>
</evidence>
<evidence type="ECO:0000256" key="1">
    <source>
        <dbReference type="ARBA" id="ARBA00004141"/>
    </source>
</evidence>
<dbReference type="InterPro" id="IPR035952">
    <property type="entry name" value="Rhomboid-like_sf"/>
</dbReference>
<sequence length="228" mass="23246">MPDPIPFRPRPQVPPEPKPSLPVVTVLLCLGLSVVYLWQTGLDVYGDLVLISGYALTPADLFGLRLRPPEIEGVPPIATLVTAQFLHGGWLHLLGNVVAILLAGILVERRAGGVRTLAVFLLSGVAGLAVEAAAAPGSTAPILGASAGAAGLMGGVLRLDPRGRIHIPWPGGGRPRLRAVPALPVIGVWLIAQVAGLAFAAGEPVAFLAHGTGFVVGALLAGGRPAAT</sequence>
<keyword evidence="6 7" id="KW-0472">Membrane</keyword>
<dbReference type="AlphaFoldDB" id="A0A8G2BM70"/>
<evidence type="ECO:0000259" key="8">
    <source>
        <dbReference type="Pfam" id="PF01694"/>
    </source>
</evidence>
<accession>A0A8G2BM70</accession>
<dbReference type="InterPro" id="IPR022764">
    <property type="entry name" value="Peptidase_S54_rhomboid_dom"/>
</dbReference>
<dbReference type="GO" id="GO:0006508">
    <property type="term" value="P:proteolysis"/>
    <property type="evidence" value="ECO:0007669"/>
    <property type="project" value="UniProtKB-KW"/>
</dbReference>
<dbReference type="Pfam" id="PF01694">
    <property type="entry name" value="Rhomboid"/>
    <property type="match status" value="1"/>
</dbReference>
<dbReference type="PANTHER" id="PTHR43066:SF26">
    <property type="entry name" value="RHOMBOID PROTEASE GLPG"/>
    <property type="match status" value="1"/>
</dbReference>
<dbReference type="Proteomes" id="UP000198615">
    <property type="component" value="Unassembled WGS sequence"/>
</dbReference>
<dbReference type="SUPFAM" id="SSF144091">
    <property type="entry name" value="Rhomboid-like"/>
    <property type="match status" value="1"/>
</dbReference>
<dbReference type="OrthoDB" id="9813074at2"/>
<evidence type="ECO:0000313" key="9">
    <source>
        <dbReference type="EMBL" id="SDG50324.1"/>
    </source>
</evidence>
<dbReference type="Gene3D" id="1.20.1540.10">
    <property type="entry name" value="Rhomboid-like"/>
    <property type="match status" value="1"/>
</dbReference>